<evidence type="ECO:0000313" key="4">
    <source>
        <dbReference type="Proteomes" id="UP001292094"/>
    </source>
</evidence>
<keyword evidence="1" id="KW-0472">Membrane</keyword>
<dbReference type="GO" id="GO:0016787">
    <property type="term" value="F:hydrolase activity"/>
    <property type="evidence" value="ECO:0007669"/>
    <property type="project" value="UniProtKB-ARBA"/>
</dbReference>
<feature type="signal peptide" evidence="2">
    <location>
        <begin position="1"/>
        <end position="19"/>
    </location>
</feature>
<feature type="chain" id="PRO_5041984980" description="Ectonucleotide pyrophosphatase/phosphodiesterase family member 6" evidence="2">
    <location>
        <begin position="20"/>
        <end position="409"/>
    </location>
</feature>
<organism evidence="3 4">
    <name type="scientific">Petrolisthes manimaculis</name>
    <dbReference type="NCBI Taxonomy" id="1843537"/>
    <lineage>
        <taxon>Eukaryota</taxon>
        <taxon>Metazoa</taxon>
        <taxon>Ecdysozoa</taxon>
        <taxon>Arthropoda</taxon>
        <taxon>Crustacea</taxon>
        <taxon>Multicrustacea</taxon>
        <taxon>Malacostraca</taxon>
        <taxon>Eumalacostraca</taxon>
        <taxon>Eucarida</taxon>
        <taxon>Decapoda</taxon>
        <taxon>Pleocyemata</taxon>
        <taxon>Anomura</taxon>
        <taxon>Galatheoidea</taxon>
        <taxon>Porcellanidae</taxon>
        <taxon>Petrolisthes</taxon>
    </lineage>
</organism>
<accession>A0AAE1QAF3</accession>
<protein>
    <recommendedName>
        <fullName evidence="5">Ectonucleotide pyrophosphatase/phosphodiesterase family member 6</fullName>
    </recommendedName>
</protein>
<sequence>MKTSWVQLCLCVSLCLVSARPDHYQYHQNKHKAGRGMDDEKQQLLYILLDGFRWDYLDKLSVSELPGFTKLLKEGGRARWTNPLFPSISYPTWTTLSTGLHAEYHGIVGNYFYDPVDKDYFSLFDVDATGKAKWWSAHEPVWTTAEKAGLKTAQYLWSRCDVPFDGVTTHFCEHFVKITGKDIFMQNIGRGLEKLSEGYDLVQVYTEHGDNTVNIVIVSDHGMTSTASDDVNMIELDDYLDSSLVENIADAGAFMNIKVPQENVNKVYEQVSQMPAVNVYRREDVPERFHFSNNKYIHEIILQADMGNYILASNSDKQLPNRKQSVSLGNHGYNPDYQNMKGIFFAKGPVLTHVLGITPRPHNGTWSRVEPALTFNNKRKGCNAAPIHDLSITSLVACLVASFLYTVRR</sequence>
<dbReference type="PANTHER" id="PTHR10151:SF120">
    <property type="entry name" value="BIS(5'-ADENOSYL)-TRIPHOSPHATASE"/>
    <property type="match status" value="1"/>
</dbReference>
<feature type="transmembrane region" description="Helical" evidence="1">
    <location>
        <begin position="390"/>
        <end position="407"/>
    </location>
</feature>
<comment type="caution">
    <text evidence="3">The sequence shown here is derived from an EMBL/GenBank/DDBJ whole genome shotgun (WGS) entry which is preliminary data.</text>
</comment>
<evidence type="ECO:0000256" key="1">
    <source>
        <dbReference type="SAM" id="Phobius"/>
    </source>
</evidence>
<dbReference type="AlphaFoldDB" id="A0AAE1QAF3"/>
<dbReference type="InterPro" id="IPR002591">
    <property type="entry name" value="Phosphodiest/P_Trfase"/>
</dbReference>
<evidence type="ECO:0000313" key="3">
    <source>
        <dbReference type="EMBL" id="KAK4321652.1"/>
    </source>
</evidence>
<gene>
    <name evidence="3" type="ORF">Pmani_007546</name>
</gene>
<reference evidence="3" key="1">
    <citation type="submission" date="2023-11" db="EMBL/GenBank/DDBJ databases">
        <title>Genome assemblies of two species of porcelain crab, Petrolisthes cinctipes and Petrolisthes manimaculis (Anomura: Porcellanidae).</title>
        <authorList>
            <person name="Angst P."/>
        </authorList>
    </citation>
    <scope>NUCLEOTIDE SEQUENCE</scope>
    <source>
        <strain evidence="3">PB745_02</strain>
        <tissue evidence="3">Gill</tissue>
    </source>
</reference>
<dbReference type="Gene3D" id="3.40.720.10">
    <property type="entry name" value="Alkaline Phosphatase, subunit A"/>
    <property type="match status" value="2"/>
</dbReference>
<dbReference type="PANTHER" id="PTHR10151">
    <property type="entry name" value="ECTONUCLEOTIDE PYROPHOSPHATASE/PHOSPHODIESTERASE"/>
    <property type="match status" value="1"/>
</dbReference>
<evidence type="ECO:0008006" key="5">
    <source>
        <dbReference type="Google" id="ProtNLM"/>
    </source>
</evidence>
<keyword evidence="1" id="KW-1133">Transmembrane helix</keyword>
<keyword evidence="4" id="KW-1185">Reference proteome</keyword>
<keyword evidence="2" id="KW-0732">Signal</keyword>
<keyword evidence="1" id="KW-0812">Transmembrane</keyword>
<dbReference type="CDD" id="cd16018">
    <property type="entry name" value="Enpp"/>
    <property type="match status" value="1"/>
</dbReference>
<dbReference type="Proteomes" id="UP001292094">
    <property type="component" value="Unassembled WGS sequence"/>
</dbReference>
<evidence type="ECO:0000256" key="2">
    <source>
        <dbReference type="SAM" id="SignalP"/>
    </source>
</evidence>
<dbReference type="Pfam" id="PF01663">
    <property type="entry name" value="Phosphodiest"/>
    <property type="match status" value="1"/>
</dbReference>
<dbReference type="SUPFAM" id="SSF53649">
    <property type="entry name" value="Alkaline phosphatase-like"/>
    <property type="match status" value="1"/>
</dbReference>
<dbReference type="InterPro" id="IPR017850">
    <property type="entry name" value="Alkaline_phosphatase_core_sf"/>
</dbReference>
<dbReference type="EMBL" id="JAWZYT010000566">
    <property type="protein sequence ID" value="KAK4321652.1"/>
    <property type="molecule type" value="Genomic_DNA"/>
</dbReference>
<name>A0AAE1QAF3_9EUCA</name>
<proteinExistence type="predicted"/>